<keyword evidence="2" id="KW-0472">Membrane</keyword>
<dbReference type="Pfam" id="PF11309">
    <property type="entry name" value="DUF3112"/>
    <property type="match status" value="1"/>
</dbReference>
<name>A0A9P5BY21_9PLEO</name>
<proteinExistence type="predicted"/>
<protein>
    <recommendedName>
        <fullName evidence="5">DUF3112 domain containing protein</fullName>
    </recommendedName>
</protein>
<dbReference type="InterPro" id="IPR021460">
    <property type="entry name" value="DUF3112"/>
</dbReference>
<feature type="transmembrane region" description="Helical" evidence="2">
    <location>
        <begin position="140"/>
        <end position="165"/>
    </location>
</feature>
<reference evidence="3" key="1">
    <citation type="submission" date="2019-04" db="EMBL/GenBank/DDBJ databases">
        <title>Sequencing of skin fungus with MAO and IRED activity.</title>
        <authorList>
            <person name="Marsaioli A.J."/>
            <person name="Bonatto J.M.C."/>
            <person name="Reis Junior O."/>
        </authorList>
    </citation>
    <scope>NUCLEOTIDE SEQUENCE</scope>
    <source>
        <strain evidence="3">28M1</strain>
    </source>
</reference>
<feature type="compositionally biased region" description="Low complexity" evidence="1">
    <location>
        <begin position="370"/>
        <end position="382"/>
    </location>
</feature>
<evidence type="ECO:0000256" key="1">
    <source>
        <dbReference type="SAM" id="MobiDB-lite"/>
    </source>
</evidence>
<feature type="transmembrane region" description="Helical" evidence="2">
    <location>
        <begin position="35"/>
        <end position="55"/>
    </location>
</feature>
<evidence type="ECO:0000256" key="2">
    <source>
        <dbReference type="SAM" id="Phobius"/>
    </source>
</evidence>
<feature type="region of interest" description="Disordered" evidence="1">
    <location>
        <begin position="410"/>
        <end position="430"/>
    </location>
</feature>
<sequence length="538" mass="59108">MAALGDRPPSMADMKPPFPPTAWALGGAPAKKVDIPAQTIFMVLFMIGAAIHMKIFQKNRARGHKFLFNLFIFFFCVSRILTSILRITLTAQPQNVKLAIAASIFVAAGVLILFIINLVFAMRLVRSLHPRLGWHRAFGIIFKVLFVLIGATIIVVIASTVQSFFTVDPGQRATDRSLQLYGSTFLAIIATLPLPMVVLSLLIPYSPPDRFGVGRLRTKVIVLLVSTTLLSIGAWYRCGSTWAPPIPRSQPLPGYLGKGPFYIFNFFVEIQTVLMYAIGRVDLRYHVPNGAKGLGSYSSSQQLDDVEMQDSRPTSASESAKGNDEEVVAKTTPTTFGLTIDTSVPTIRVHDPEKTPGGFLPGSPDTQIESTHTTPTTSPISPAKNKRRSLLQSLFKRQSKAATLPMIQSDMSPIEPPLTAEQRSRWRDSQQRRIVTRLGGPWQELESPTSPLEPPSPVTTVHSFRTSFAPSYAPSLRDSVSGISVGTGLSITVPSVVTAPSIRDTLRADGNWTPELNWELKSPRRFLSMKRRVTGETV</sequence>
<feature type="transmembrane region" description="Helical" evidence="2">
    <location>
        <begin position="185"/>
        <end position="204"/>
    </location>
</feature>
<evidence type="ECO:0008006" key="5">
    <source>
        <dbReference type="Google" id="ProtNLM"/>
    </source>
</evidence>
<feature type="transmembrane region" description="Helical" evidence="2">
    <location>
        <begin position="216"/>
        <end position="236"/>
    </location>
</feature>
<evidence type="ECO:0000313" key="4">
    <source>
        <dbReference type="Proteomes" id="UP000758155"/>
    </source>
</evidence>
<keyword evidence="2" id="KW-1133">Transmembrane helix</keyword>
<comment type="caution">
    <text evidence="3">The sequence shown here is derived from an EMBL/GenBank/DDBJ whole genome shotgun (WGS) entry which is preliminary data.</text>
</comment>
<feature type="region of interest" description="Disordered" evidence="1">
    <location>
        <begin position="440"/>
        <end position="459"/>
    </location>
</feature>
<feature type="transmembrane region" description="Helical" evidence="2">
    <location>
        <begin position="99"/>
        <end position="120"/>
    </location>
</feature>
<gene>
    <name evidence="3" type="ORF">E8E12_000989</name>
</gene>
<feature type="transmembrane region" description="Helical" evidence="2">
    <location>
        <begin position="67"/>
        <end position="87"/>
    </location>
</feature>
<feature type="transmembrane region" description="Helical" evidence="2">
    <location>
        <begin position="261"/>
        <end position="279"/>
    </location>
</feature>
<feature type="compositionally biased region" description="Polar residues" evidence="1">
    <location>
        <begin position="311"/>
        <end position="320"/>
    </location>
</feature>
<dbReference type="EMBL" id="SWKV01000060">
    <property type="protein sequence ID" value="KAF3035196.1"/>
    <property type="molecule type" value="Genomic_DNA"/>
</dbReference>
<dbReference type="PANTHER" id="PTHR35184:SF1">
    <property type="entry name" value="INTEGRAL MEMBRANE PROTEIN"/>
    <property type="match status" value="1"/>
</dbReference>
<dbReference type="OrthoDB" id="3357002at2759"/>
<dbReference type="AlphaFoldDB" id="A0A9P5BY21"/>
<keyword evidence="2" id="KW-0812">Transmembrane</keyword>
<dbReference type="PANTHER" id="PTHR35184">
    <property type="entry name" value="YALI0C10208P"/>
    <property type="match status" value="1"/>
</dbReference>
<evidence type="ECO:0000313" key="3">
    <source>
        <dbReference type="EMBL" id="KAF3035196.1"/>
    </source>
</evidence>
<accession>A0A9P5BY21</accession>
<keyword evidence="4" id="KW-1185">Reference proteome</keyword>
<dbReference type="Proteomes" id="UP000758155">
    <property type="component" value="Unassembled WGS sequence"/>
</dbReference>
<feature type="region of interest" description="Disordered" evidence="1">
    <location>
        <begin position="353"/>
        <end position="385"/>
    </location>
</feature>
<feature type="region of interest" description="Disordered" evidence="1">
    <location>
        <begin position="296"/>
        <end position="326"/>
    </location>
</feature>
<organism evidence="3 4">
    <name type="scientific">Didymella heteroderae</name>
    <dbReference type="NCBI Taxonomy" id="1769908"/>
    <lineage>
        <taxon>Eukaryota</taxon>
        <taxon>Fungi</taxon>
        <taxon>Dikarya</taxon>
        <taxon>Ascomycota</taxon>
        <taxon>Pezizomycotina</taxon>
        <taxon>Dothideomycetes</taxon>
        <taxon>Pleosporomycetidae</taxon>
        <taxon>Pleosporales</taxon>
        <taxon>Pleosporineae</taxon>
        <taxon>Didymellaceae</taxon>
        <taxon>Didymella</taxon>
    </lineage>
</organism>